<evidence type="ECO:0000313" key="1">
    <source>
        <dbReference type="EMBL" id="PKU46058.1"/>
    </source>
</evidence>
<organism evidence="1 2">
    <name type="scientific">Limosa lapponica baueri</name>
    <dbReference type="NCBI Taxonomy" id="1758121"/>
    <lineage>
        <taxon>Eukaryota</taxon>
        <taxon>Metazoa</taxon>
        <taxon>Chordata</taxon>
        <taxon>Craniata</taxon>
        <taxon>Vertebrata</taxon>
        <taxon>Euteleostomi</taxon>
        <taxon>Archelosauria</taxon>
        <taxon>Archosauria</taxon>
        <taxon>Dinosauria</taxon>
        <taxon>Saurischia</taxon>
        <taxon>Theropoda</taxon>
        <taxon>Coelurosauria</taxon>
        <taxon>Aves</taxon>
        <taxon>Neognathae</taxon>
        <taxon>Neoaves</taxon>
        <taxon>Charadriiformes</taxon>
        <taxon>Scolopacidae</taxon>
        <taxon>Limosa</taxon>
    </lineage>
</organism>
<gene>
    <name evidence="1" type="ORF">llap_3627</name>
</gene>
<dbReference type="AlphaFoldDB" id="A0A2I0UJ78"/>
<keyword evidence="2" id="KW-1185">Reference proteome</keyword>
<dbReference type="Proteomes" id="UP000233556">
    <property type="component" value="Unassembled WGS sequence"/>
</dbReference>
<sequence>MSDDEFVIKGFCTIGSKPGEMSLQHPLPVNYITLCKLSKPHQCQVHGDDHFPSPAGRAIPDTGQDAFGLLGQLGTLLAYIQLAVNQYPEILFCWAAFQPLFPKPVVLHGVVVIQVQDPALGLVEPHTTGLGPSIQPVQILM</sequence>
<evidence type="ECO:0000313" key="2">
    <source>
        <dbReference type="Proteomes" id="UP000233556"/>
    </source>
</evidence>
<proteinExistence type="predicted"/>
<reference evidence="2" key="1">
    <citation type="submission" date="2017-11" db="EMBL/GenBank/DDBJ databases">
        <authorList>
            <person name="Lima N.C."/>
            <person name="Parody-Merino A.M."/>
            <person name="Battley P.F."/>
            <person name="Fidler A.E."/>
            <person name="Prosdocimi F."/>
        </authorList>
    </citation>
    <scope>NUCLEOTIDE SEQUENCE [LARGE SCALE GENOMIC DNA]</scope>
</reference>
<reference evidence="2" key="2">
    <citation type="submission" date="2017-12" db="EMBL/GenBank/DDBJ databases">
        <title>Genome sequence of the Bar-tailed Godwit (Limosa lapponica baueri).</title>
        <authorList>
            <person name="Lima N.C.B."/>
            <person name="Parody-Merino A.M."/>
            <person name="Battley P.F."/>
            <person name="Fidler A.E."/>
            <person name="Prosdocimi F."/>
        </authorList>
    </citation>
    <scope>NUCLEOTIDE SEQUENCE [LARGE SCALE GENOMIC DNA]</scope>
</reference>
<name>A0A2I0UJ78_LIMLA</name>
<accession>A0A2I0UJ78</accession>
<dbReference type="EMBL" id="KZ505729">
    <property type="protein sequence ID" value="PKU46058.1"/>
    <property type="molecule type" value="Genomic_DNA"/>
</dbReference>
<protein>
    <submittedName>
        <fullName evidence="1">Uncharacterized protein</fullName>
    </submittedName>
</protein>
<dbReference type="OrthoDB" id="9220997at2759"/>